<name>A0A183VEF7_TOXCA</name>
<dbReference type="WBParaSite" id="TCNE_0001913101-mRNA-1">
    <property type="protein sequence ID" value="TCNE_0001913101-mRNA-1"/>
    <property type="gene ID" value="TCNE_0001913101"/>
</dbReference>
<sequence>MGASRAHWSDERVCECDEPNRDRNALIRLSPTQEQLPSEDCGANACGSMEVEDCVTANSPKTVLNGSGMHKLRANSKLEDATKERIAILDFGAQFGKVVNLFSVVEAPRSR</sequence>
<organism evidence="2 3">
    <name type="scientific">Toxocara canis</name>
    <name type="common">Canine roundworm</name>
    <dbReference type="NCBI Taxonomy" id="6265"/>
    <lineage>
        <taxon>Eukaryota</taxon>
        <taxon>Metazoa</taxon>
        <taxon>Ecdysozoa</taxon>
        <taxon>Nematoda</taxon>
        <taxon>Chromadorea</taxon>
        <taxon>Rhabditida</taxon>
        <taxon>Spirurina</taxon>
        <taxon>Ascaridomorpha</taxon>
        <taxon>Ascaridoidea</taxon>
        <taxon>Toxocaridae</taxon>
        <taxon>Toxocara</taxon>
    </lineage>
</organism>
<reference evidence="3" key="1">
    <citation type="submission" date="2016-06" db="UniProtKB">
        <authorList>
            <consortium name="WormBaseParasite"/>
        </authorList>
    </citation>
    <scope>IDENTIFICATION</scope>
</reference>
<dbReference type="AlphaFoldDB" id="A0A183VEF7"/>
<gene>
    <name evidence="1" type="ORF">TCNE_LOCUS19127</name>
</gene>
<evidence type="ECO:0000313" key="1">
    <source>
        <dbReference type="EMBL" id="VDM50448.1"/>
    </source>
</evidence>
<reference evidence="1 2" key="2">
    <citation type="submission" date="2018-11" db="EMBL/GenBank/DDBJ databases">
        <authorList>
            <consortium name="Pathogen Informatics"/>
        </authorList>
    </citation>
    <scope>NUCLEOTIDE SEQUENCE [LARGE SCALE GENOMIC DNA]</scope>
</reference>
<proteinExistence type="predicted"/>
<dbReference type="Proteomes" id="UP000050794">
    <property type="component" value="Unassembled WGS sequence"/>
</dbReference>
<keyword evidence="2" id="KW-1185">Reference proteome</keyword>
<dbReference type="EMBL" id="UYWY01026417">
    <property type="protein sequence ID" value="VDM50448.1"/>
    <property type="molecule type" value="Genomic_DNA"/>
</dbReference>
<evidence type="ECO:0000313" key="3">
    <source>
        <dbReference type="WBParaSite" id="TCNE_0001913101-mRNA-1"/>
    </source>
</evidence>
<protein>
    <submittedName>
        <fullName evidence="1 3">Uncharacterized protein</fullName>
    </submittedName>
</protein>
<evidence type="ECO:0000313" key="2">
    <source>
        <dbReference type="Proteomes" id="UP000050794"/>
    </source>
</evidence>
<accession>A0A183VEF7</accession>